<dbReference type="Pfam" id="PF00903">
    <property type="entry name" value="Glyoxalase"/>
    <property type="match status" value="1"/>
</dbReference>
<dbReference type="EMBL" id="CP042436">
    <property type="protein sequence ID" value="QEC63857.1"/>
    <property type="molecule type" value="Genomic_DNA"/>
</dbReference>
<dbReference type="Proteomes" id="UP000321479">
    <property type="component" value="Chromosome"/>
</dbReference>
<dbReference type="InterPro" id="IPR037523">
    <property type="entry name" value="VOC_core"/>
</dbReference>
<evidence type="ECO:0000313" key="2">
    <source>
        <dbReference type="EMBL" id="QEC63857.1"/>
    </source>
</evidence>
<dbReference type="PANTHER" id="PTHR36437">
    <property type="entry name" value="GLYOXALASE/BLEOMYCIN RESISTANCE PROTEIN/DIOXYGENASE"/>
    <property type="match status" value="1"/>
</dbReference>
<dbReference type="RefSeq" id="WP_147032430.1">
    <property type="nucleotide sequence ID" value="NZ_CP042436.1"/>
</dbReference>
<gene>
    <name evidence="2" type="ORF">FRZ54_15165</name>
</gene>
<dbReference type="InterPro" id="IPR004360">
    <property type="entry name" value="Glyas_Fos-R_dOase_dom"/>
</dbReference>
<dbReference type="AlphaFoldDB" id="A0A5B8UXH3"/>
<sequence>MKSISIISIPVTDQEAAKQFYLKLGFNLLVEAPFDKDQKWVQLALSGQEAVSITLVTWFENMPAGCLNGFVINTDNLDNDIEDLSAKGITVGKVDQTPWGRFAAIIDPDGNRLSLHQN</sequence>
<dbReference type="Gene3D" id="3.10.180.10">
    <property type="entry name" value="2,3-Dihydroxybiphenyl 1,2-Dioxygenase, domain 1"/>
    <property type="match status" value="1"/>
</dbReference>
<dbReference type="KEGG" id="mgin:FRZ54_15165"/>
<proteinExistence type="predicted"/>
<evidence type="ECO:0000259" key="1">
    <source>
        <dbReference type="PROSITE" id="PS51819"/>
    </source>
</evidence>
<dbReference type="SUPFAM" id="SSF54593">
    <property type="entry name" value="Glyoxalase/Bleomycin resistance protein/Dihydroxybiphenyl dioxygenase"/>
    <property type="match status" value="1"/>
</dbReference>
<accession>A0A5B8UXH3</accession>
<feature type="domain" description="VOC" evidence="1">
    <location>
        <begin position="3"/>
        <end position="118"/>
    </location>
</feature>
<dbReference type="PROSITE" id="PS51819">
    <property type="entry name" value="VOC"/>
    <property type="match status" value="1"/>
</dbReference>
<dbReference type="OrthoDB" id="9796521at2"/>
<name>A0A5B8UXH3_9SPHI</name>
<dbReference type="PANTHER" id="PTHR36437:SF2">
    <property type="entry name" value="GLYOXALASE_BLEOMYCIN RESISTANCE PROTEIN_DIOXYGENASE"/>
    <property type="match status" value="1"/>
</dbReference>
<dbReference type="InterPro" id="IPR029068">
    <property type="entry name" value="Glyas_Bleomycin-R_OHBP_Dase"/>
</dbReference>
<protein>
    <submittedName>
        <fullName evidence="2">Glyoxalase</fullName>
    </submittedName>
</protein>
<reference evidence="2 3" key="1">
    <citation type="journal article" date="2017" name="Curr. Microbiol.">
        <title>Mucilaginibacter ginsenosidivorans sp. nov., Isolated from Soil of Ginseng Field.</title>
        <authorList>
            <person name="Kim M.M."/>
            <person name="Siddiqi M.Z."/>
            <person name="Im W.T."/>
        </authorList>
    </citation>
    <scope>NUCLEOTIDE SEQUENCE [LARGE SCALE GENOMIC DNA]</scope>
    <source>
        <strain evidence="2 3">Gsoil 3017</strain>
    </source>
</reference>
<evidence type="ECO:0000313" key="3">
    <source>
        <dbReference type="Proteomes" id="UP000321479"/>
    </source>
</evidence>
<organism evidence="2 3">
    <name type="scientific">Mucilaginibacter ginsenosidivorans</name>
    <dbReference type="NCBI Taxonomy" id="398053"/>
    <lineage>
        <taxon>Bacteria</taxon>
        <taxon>Pseudomonadati</taxon>
        <taxon>Bacteroidota</taxon>
        <taxon>Sphingobacteriia</taxon>
        <taxon>Sphingobacteriales</taxon>
        <taxon>Sphingobacteriaceae</taxon>
        <taxon>Mucilaginibacter</taxon>
    </lineage>
</organism>
<keyword evidence="3" id="KW-1185">Reference proteome</keyword>